<evidence type="ECO:0000256" key="1">
    <source>
        <dbReference type="SAM" id="MobiDB-lite"/>
    </source>
</evidence>
<reference evidence="3" key="1">
    <citation type="submission" date="2021-01" db="EMBL/GenBank/DDBJ databases">
        <authorList>
            <person name="Corre E."/>
            <person name="Pelletier E."/>
            <person name="Niang G."/>
            <person name="Scheremetjew M."/>
            <person name="Finn R."/>
            <person name="Kale V."/>
            <person name="Holt S."/>
            <person name="Cochrane G."/>
            <person name="Meng A."/>
            <person name="Brown T."/>
            <person name="Cohen L."/>
        </authorList>
    </citation>
    <scope>NUCLEOTIDE SEQUENCE</scope>
    <source>
        <strain evidence="3">OF101</strain>
    </source>
</reference>
<accession>A0A7S1RBU8</accession>
<feature type="compositionally biased region" description="Pro residues" evidence="1">
    <location>
        <begin position="216"/>
        <end position="232"/>
    </location>
</feature>
<organism evidence="3">
    <name type="scientific">Alexandrium catenella</name>
    <name type="common">Red tide dinoflagellate</name>
    <name type="synonym">Gonyaulax catenella</name>
    <dbReference type="NCBI Taxonomy" id="2925"/>
    <lineage>
        <taxon>Eukaryota</taxon>
        <taxon>Sar</taxon>
        <taxon>Alveolata</taxon>
        <taxon>Dinophyceae</taxon>
        <taxon>Gonyaulacales</taxon>
        <taxon>Pyrocystaceae</taxon>
        <taxon>Alexandrium</taxon>
    </lineage>
</organism>
<dbReference type="AlphaFoldDB" id="A0A7S1RBU8"/>
<feature type="region of interest" description="Disordered" evidence="1">
    <location>
        <begin position="216"/>
        <end position="241"/>
    </location>
</feature>
<proteinExistence type="predicted"/>
<feature type="domain" description="DOMON" evidence="2">
    <location>
        <begin position="554"/>
        <end position="684"/>
    </location>
</feature>
<evidence type="ECO:0000313" key="3">
    <source>
        <dbReference type="EMBL" id="CAD9162191.1"/>
    </source>
</evidence>
<dbReference type="InterPro" id="IPR045266">
    <property type="entry name" value="DOH_DOMON"/>
</dbReference>
<evidence type="ECO:0000259" key="2">
    <source>
        <dbReference type="PROSITE" id="PS50836"/>
    </source>
</evidence>
<protein>
    <recommendedName>
        <fullName evidence="2">DOMON domain-containing protein</fullName>
    </recommendedName>
</protein>
<dbReference type="CDD" id="cd09631">
    <property type="entry name" value="DOMON_DOH"/>
    <property type="match status" value="1"/>
</dbReference>
<dbReference type="EMBL" id="HBGE01064980">
    <property type="protein sequence ID" value="CAD9162191.1"/>
    <property type="molecule type" value="Transcribed_RNA"/>
</dbReference>
<dbReference type="InterPro" id="IPR005018">
    <property type="entry name" value="DOMON_domain"/>
</dbReference>
<gene>
    <name evidence="3" type="ORF">ACAT0790_LOCUS38956</name>
</gene>
<name>A0A7S1RBU8_ALECA</name>
<dbReference type="PROSITE" id="PS50836">
    <property type="entry name" value="DOMON"/>
    <property type="match status" value="1"/>
</dbReference>
<sequence length="725" mass="78522">MMHEPCWLKCWAQQREPPAHLRPTSGPMGSFRRALVGALPLWLAAGHPEKLVCKDPRMIEGGMMMHNYVVSNQYTGSLLFSASTASYSKAGDEIQLTVAANGTKYVSESAPKGVFLAIQSRSACTLVGDHGSFSGLSADLDKTSGCESGVFSKTTGGQFAGHSQVVWRAGPGTVGDVTFTLLWSNGPGATDPLSVKGTVRVPDTYLYRKTITVAGPPGPCPPSPSPPPPAPSSPDKCAWNGGESGRCPVAGARAPVFIQDLGDDGQQTFPSAKCLPCRVDHRGTCKSAMVTCPSEPGGTPEEKIWESSRECEGPPSRTAYPSARDVYCPGPEHYAVESLDLERFVAKLQRDHGHHVKDEATARKAVDEYRKMLVLIQRFPERPVVPSKLVDLVWHEHILDTARYKRDCLRMFGRYVHHNPSFGGEEEKAELQGQQNDMFKVYMETFNEPPPVDVWPSVRMKKRLGAGGPLPDCCSAQCVKPACHDCVGCNSVDCGYLGREHSAAAHGQKSPAKRSLSPDAFAGYVPTRNPPLAAPGGAPYACSLSLGMPVGSPYAMSLEWTICGEQIYFRHSLKGLSAWYSLGLAGEGQKDMGYGDYMLSMMTRNFTGVKDLYKYDAGNGYPCWDVLNECSVGNKTKGTKDVEGESIQRANGATTSTWSRKLKTPDYKDRPISRGNATVLLAHGTEDYFTYHQKHAATCQIDFFSGFVSCTAKPAASAGRVASFV</sequence>